<proteinExistence type="predicted"/>
<reference evidence="2" key="2">
    <citation type="submission" date="2014-07" db="EMBL/GenBank/DDBJ databases">
        <authorList>
            <person name="Hull J."/>
        </authorList>
    </citation>
    <scope>NUCLEOTIDE SEQUENCE</scope>
</reference>
<evidence type="ECO:0000256" key="1">
    <source>
        <dbReference type="SAM" id="MobiDB-lite"/>
    </source>
</evidence>
<evidence type="ECO:0000313" key="2">
    <source>
        <dbReference type="EMBL" id="JAG07512.1"/>
    </source>
</evidence>
<sequence length="102" mass="11033">MLGGANRLSHGGLSSSCFTSSSSSCASSAASRKRIMHNVGVQVHSFIRHPCPVAFVHYAAKIHSTVTVKLDCVLSDYNVTLLLVSPDVDRHYDHGEKKHGKQ</sequence>
<feature type="region of interest" description="Disordered" evidence="1">
    <location>
        <begin position="1"/>
        <end position="20"/>
    </location>
</feature>
<reference evidence="2" key="1">
    <citation type="journal article" date="2014" name="PLoS ONE">
        <title>Transcriptome-Based Identification of ABC Transporters in the Western Tarnished Plant Bug Lygus hesperus.</title>
        <authorList>
            <person name="Hull J.J."/>
            <person name="Chaney K."/>
            <person name="Geib S.M."/>
            <person name="Fabrick J.A."/>
            <person name="Brent C.S."/>
            <person name="Walsh D."/>
            <person name="Lavine L.C."/>
        </authorList>
    </citation>
    <scope>NUCLEOTIDE SEQUENCE</scope>
</reference>
<reference evidence="3" key="3">
    <citation type="journal article" date="2016" name="Gigascience">
        <title>De novo construction of an expanded transcriptome assembly for the western tarnished plant bug, Lygus hesperus.</title>
        <authorList>
            <person name="Tassone E.E."/>
            <person name="Geib S.M."/>
            <person name="Hall B."/>
            <person name="Fabrick J.A."/>
            <person name="Brent C.S."/>
            <person name="Hull J.J."/>
        </authorList>
    </citation>
    <scope>NUCLEOTIDE SEQUENCE</scope>
</reference>
<evidence type="ECO:0000313" key="3">
    <source>
        <dbReference type="EMBL" id="JAQ10547.1"/>
    </source>
</evidence>
<gene>
    <name evidence="2" type="primary">yhhX</name>
    <name evidence="2" type="ORF">CM83_17611</name>
    <name evidence="3" type="ORF">g.26768</name>
</gene>
<dbReference type="AlphaFoldDB" id="A0A0A9WGE6"/>
<dbReference type="PROSITE" id="PS51257">
    <property type="entry name" value="PROKAR_LIPOPROTEIN"/>
    <property type="match status" value="1"/>
</dbReference>
<dbReference type="EMBL" id="GDHC01008082">
    <property type="protein sequence ID" value="JAQ10547.1"/>
    <property type="molecule type" value="Transcribed_RNA"/>
</dbReference>
<name>A0A0A9WGE6_LYGHE</name>
<organism evidence="2">
    <name type="scientific">Lygus hesperus</name>
    <name type="common">Western plant bug</name>
    <dbReference type="NCBI Taxonomy" id="30085"/>
    <lineage>
        <taxon>Eukaryota</taxon>
        <taxon>Metazoa</taxon>
        <taxon>Ecdysozoa</taxon>
        <taxon>Arthropoda</taxon>
        <taxon>Hexapoda</taxon>
        <taxon>Insecta</taxon>
        <taxon>Pterygota</taxon>
        <taxon>Neoptera</taxon>
        <taxon>Paraneoptera</taxon>
        <taxon>Hemiptera</taxon>
        <taxon>Heteroptera</taxon>
        <taxon>Panheteroptera</taxon>
        <taxon>Cimicomorpha</taxon>
        <taxon>Miridae</taxon>
        <taxon>Mirini</taxon>
        <taxon>Lygus</taxon>
    </lineage>
</organism>
<protein>
    <submittedName>
        <fullName evidence="2">Putative oxidoreductase yhhX</fullName>
    </submittedName>
</protein>
<dbReference type="EMBL" id="GBHO01036092">
    <property type="protein sequence ID" value="JAG07512.1"/>
    <property type="molecule type" value="Transcribed_RNA"/>
</dbReference>
<accession>A0A0A9WGE6</accession>